<dbReference type="InterPro" id="IPR050445">
    <property type="entry name" value="Bact_polysacc_biosynth/exp"/>
</dbReference>
<dbReference type="PANTHER" id="PTHR32309">
    <property type="entry name" value="TYROSINE-PROTEIN KINASE"/>
    <property type="match status" value="1"/>
</dbReference>
<evidence type="ECO:0000256" key="3">
    <source>
        <dbReference type="SAM" id="MobiDB-lite"/>
    </source>
</evidence>
<dbReference type="STRING" id="1565605.PG1C_11145"/>
<dbReference type="PANTHER" id="PTHR32309:SF13">
    <property type="entry name" value="FERRIC ENTEROBACTIN TRANSPORT PROTEIN FEPE"/>
    <property type="match status" value="1"/>
</dbReference>
<evidence type="ECO:0000313" key="5">
    <source>
        <dbReference type="Proteomes" id="UP000061603"/>
    </source>
</evidence>
<name>A0A0C5JA60_9PROT</name>
<dbReference type="GO" id="GO:0005886">
    <property type="term" value="C:plasma membrane"/>
    <property type="evidence" value="ECO:0007669"/>
    <property type="project" value="TreeGrafter"/>
</dbReference>
<keyword evidence="1" id="KW-0547">Nucleotide-binding</keyword>
<keyword evidence="5" id="KW-1185">Reference proteome</keyword>
<feature type="region of interest" description="Disordered" evidence="3">
    <location>
        <begin position="19"/>
        <end position="51"/>
    </location>
</feature>
<sequence length="328" mass="34809">MDIIEQAAKRLAELRQSGVDVPGNPVEKVPEVKASASPQSPDNSVAGGVSPVVGGNQALHVPAGVTSRRTAFDMVALASRGIITPDTARSRLGAELRVLKRPLLQNVLGKSAARIKDANLIMITSAVPGEGKSYLAANLAMSIAMELDHTVLLVDADVERPSLPRMLGFEHGKGLLDVLLDSQLDLSQVMLRTNIEKLSILPAGTHHPRATELLASAAMNKLLAEMARRYPDRIIIFDSPPLLVTTEARALAGHMGQVVVVVRADSTSHAEVKHAVAALEVCPVKMVVLNQTTGHFDGHGYDYGYGYGYGHGYGAESNDQPRGSGNLG</sequence>
<dbReference type="Proteomes" id="UP000061603">
    <property type="component" value="Chromosome"/>
</dbReference>
<accession>A0A0C5JA60</accession>
<dbReference type="CDD" id="cd05387">
    <property type="entry name" value="BY-kinase"/>
    <property type="match status" value="1"/>
</dbReference>
<organism evidence="4 5">
    <name type="scientific">Rugosibacter aromaticivorans</name>
    <dbReference type="NCBI Taxonomy" id="1565605"/>
    <lineage>
        <taxon>Bacteria</taxon>
        <taxon>Pseudomonadati</taxon>
        <taxon>Pseudomonadota</taxon>
        <taxon>Betaproteobacteria</taxon>
        <taxon>Nitrosomonadales</taxon>
        <taxon>Sterolibacteriaceae</taxon>
        <taxon>Rugosibacter</taxon>
    </lineage>
</organism>
<dbReference type="RefSeq" id="WP_202634878.1">
    <property type="nucleotide sequence ID" value="NZ_CP010554.1"/>
</dbReference>
<dbReference type="Gene3D" id="3.40.50.300">
    <property type="entry name" value="P-loop containing nucleotide triphosphate hydrolases"/>
    <property type="match status" value="1"/>
</dbReference>
<dbReference type="EMBL" id="CP010554">
    <property type="protein sequence ID" value="AJP48835.1"/>
    <property type="molecule type" value="Genomic_DNA"/>
</dbReference>
<evidence type="ECO:0000256" key="1">
    <source>
        <dbReference type="ARBA" id="ARBA00022741"/>
    </source>
</evidence>
<dbReference type="SUPFAM" id="SSF52540">
    <property type="entry name" value="P-loop containing nucleoside triphosphate hydrolases"/>
    <property type="match status" value="1"/>
</dbReference>
<keyword evidence="2" id="KW-0067">ATP-binding</keyword>
<dbReference type="HOGENOM" id="CLU_052027_1_0_4"/>
<dbReference type="InterPro" id="IPR027417">
    <property type="entry name" value="P-loop_NTPase"/>
</dbReference>
<dbReference type="KEGG" id="rbu:PG1C_11145"/>
<dbReference type="AlphaFoldDB" id="A0A0C5JA60"/>
<dbReference type="NCBIfam" id="TIGR03018">
    <property type="entry name" value="pepcterm_TyrKin"/>
    <property type="match status" value="1"/>
</dbReference>
<evidence type="ECO:0000313" key="4">
    <source>
        <dbReference type="EMBL" id="AJP48835.1"/>
    </source>
</evidence>
<dbReference type="Pfam" id="PF10609">
    <property type="entry name" value="ParA"/>
    <property type="match status" value="1"/>
</dbReference>
<dbReference type="InterPro" id="IPR005702">
    <property type="entry name" value="Wzc-like_C"/>
</dbReference>
<keyword evidence="4" id="KW-0808">Transferase</keyword>
<dbReference type="GO" id="GO:0004713">
    <property type="term" value="F:protein tyrosine kinase activity"/>
    <property type="evidence" value="ECO:0007669"/>
    <property type="project" value="TreeGrafter"/>
</dbReference>
<dbReference type="GO" id="GO:0005524">
    <property type="term" value="F:ATP binding"/>
    <property type="evidence" value="ECO:0007669"/>
    <property type="project" value="UniProtKB-KW"/>
</dbReference>
<reference evidence="4 5" key="1">
    <citation type="journal article" date="2015" name="Genome Announc.">
        <title>Complete Genome Sequence of a Novel Bacterium within the Family Rhodocyclaceae That Degrades Polycyclic Aromatic Hydrocarbons.</title>
        <authorList>
            <person name="Singleton D.R."/>
            <person name="Dickey A.N."/>
            <person name="Scholl E.H."/>
            <person name="Wright F.A."/>
            <person name="Aitken M.D."/>
        </authorList>
    </citation>
    <scope>NUCLEOTIDE SEQUENCE [LARGE SCALE GENOMIC DNA]</scope>
    <source>
        <strain evidence="5">PG1-Ca6</strain>
    </source>
</reference>
<dbReference type="PATRIC" id="fig|1565605.3.peg.2368"/>
<dbReference type="InterPro" id="IPR033756">
    <property type="entry name" value="YlxH/NBP35"/>
</dbReference>
<keyword evidence="4" id="KW-0418">Kinase</keyword>
<gene>
    <name evidence="4" type="ORF">PG1C_11145</name>
</gene>
<evidence type="ECO:0000256" key="2">
    <source>
        <dbReference type="ARBA" id="ARBA00022840"/>
    </source>
</evidence>
<proteinExistence type="predicted"/>
<protein>
    <submittedName>
        <fullName evidence="4">Protein tyrosine kinase</fullName>
    </submittedName>
</protein>